<dbReference type="EMBL" id="JACCAE010000001">
    <property type="protein sequence ID" value="NYF98089.1"/>
    <property type="molecule type" value="Genomic_DNA"/>
</dbReference>
<accession>A0A852VQA3</accession>
<reference evidence="1 2" key="1">
    <citation type="submission" date="2020-07" db="EMBL/GenBank/DDBJ databases">
        <title>Sequencing the genomes of 1000 actinobacteria strains.</title>
        <authorList>
            <person name="Klenk H.-P."/>
        </authorList>
    </citation>
    <scope>NUCLEOTIDE SEQUENCE [LARGE SCALE GENOMIC DNA]</scope>
    <source>
        <strain evidence="1 2">DSM 26154</strain>
    </source>
</reference>
<dbReference type="PANTHER" id="PTHR48079:SF6">
    <property type="entry name" value="NAD(P)-BINDING DOMAIN-CONTAINING PROTEIN-RELATED"/>
    <property type="match status" value="1"/>
</dbReference>
<comment type="caution">
    <text evidence="1">The sequence shown here is derived from an EMBL/GenBank/DDBJ whole genome shotgun (WGS) entry which is preliminary data.</text>
</comment>
<dbReference type="Proteomes" id="UP000554054">
    <property type="component" value="Unassembled WGS sequence"/>
</dbReference>
<sequence length="275" mass="29787">MSTHDTRTTLLGCGDLGIRVGTALAADGHHVTGVRRRVAALPPVIEGVAADLTSGPVPDLPSDLLVITMTPDRRDPAGYRTTYVDGVRRGLDAVLRSGVPRRAVLVSSTSVYGDLEGDLDEETPVAPTAERAQVLLESEALFHDALPHGSVLRLSGLYGTPGNRLVHTVREGENNNPGRWTNRIHRADAAAAIIHLLTREEDPRTLYIGTDDEPSTAGAVRDFVADELGLPRPAPTGSTEPHGRRMINARLRESGFRLRYPTFREGYRAQLELDS</sequence>
<dbReference type="AlphaFoldDB" id="A0A852VQA3"/>
<dbReference type="RefSeq" id="WP_185990939.1">
    <property type="nucleotide sequence ID" value="NZ_JACCAE010000001.1"/>
</dbReference>
<dbReference type="InterPro" id="IPR051783">
    <property type="entry name" value="NAD(P)-dependent_oxidoreduct"/>
</dbReference>
<dbReference type="SUPFAM" id="SSF51735">
    <property type="entry name" value="NAD(P)-binding Rossmann-fold domains"/>
    <property type="match status" value="1"/>
</dbReference>
<organism evidence="1 2">
    <name type="scientific">Janibacter cremeus</name>
    <dbReference type="NCBI Taxonomy" id="1285192"/>
    <lineage>
        <taxon>Bacteria</taxon>
        <taxon>Bacillati</taxon>
        <taxon>Actinomycetota</taxon>
        <taxon>Actinomycetes</taxon>
        <taxon>Micrococcales</taxon>
        <taxon>Intrasporangiaceae</taxon>
        <taxon>Janibacter</taxon>
    </lineage>
</organism>
<gene>
    <name evidence="1" type="ORF">BJY20_001481</name>
</gene>
<dbReference type="PANTHER" id="PTHR48079">
    <property type="entry name" value="PROTEIN YEEZ"/>
    <property type="match status" value="1"/>
</dbReference>
<keyword evidence="2" id="KW-1185">Reference proteome</keyword>
<dbReference type="GO" id="GO:0005737">
    <property type="term" value="C:cytoplasm"/>
    <property type="evidence" value="ECO:0007669"/>
    <property type="project" value="TreeGrafter"/>
</dbReference>
<dbReference type="Gene3D" id="3.40.50.720">
    <property type="entry name" value="NAD(P)-binding Rossmann-like Domain"/>
    <property type="match status" value="1"/>
</dbReference>
<dbReference type="InterPro" id="IPR036291">
    <property type="entry name" value="NAD(P)-bd_dom_sf"/>
</dbReference>
<proteinExistence type="predicted"/>
<evidence type="ECO:0000313" key="1">
    <source>
        <dbReference type="EMBL" id="NYF98089.1"/>
    </source>
</evidence>
<name>A0A852VQA3_9MICO</name>
<evidence type="ECO:0000313" key="2">
    <source>
        <dbReference type="Proteomes" id="UP000554054"/>
    </source>
</evidence>
<dbReference type="GO" id="GO:0004029">
    <property type="term" value="F:aldehyde dehydrogenase (NAD+) activity"/>
    <property type="evidence" value="ECO:0007669"/>
    <property type="project" value="TreeGrafter"/>
</dbReference>
<protein>
    <submittedName>
        <fullName evidence="1">Nucleoside-diphosphate-sugar epimerase</fullName>
    </submittedName>
</protein>